<dbReference type="AlphaFoldDB" id="A0A5J4T3J4"/>
<reference evidence="1 2" key="1">
    <citation type="submission" date="2019-03" db="EMBL/GenBank/DDBJ databases">
        <title>Single cell metagenomics reveals metabolic interactions within the superorganism composed of flagellate Streblomastix strix and complex community of Bacteroidetes bacteria on its surface.</title>
        <authorList>
            <person name="Treitli S.C."/>
            <person name="Kolisko M."/>
            <person name="Husnik F."/>
            <person name="Keeling P."/>
            <person name="Hampl V."/>
        </authorList>
    </citation>
    <scope>NUCLEOTIDE SEQUENCE [LARGE SCALE GENOMIC DNA]</scope>
    <source>
        <strain evidence="1">ST1C</strain>
    </source>
</reference>
<sequence>MLIEAMSLAREFPDVSIEVLLPDFDRKKLSIEIKDFGKLLLDEKLKEIKLQYICIKRDTESFQNLGKDLTYYFKQHGMILACYVTDGCLAQPMCMSSQLEFFDSVKYLHLFAMALELQRGLISFYESDFALAADILIMTYQALQYLNDLILNFAEFQSCDWRQVVECLGENLSQSICKGNTGAHYALAYSLTPTGALSLSKGNQLLGLDLPPCPERDQIPQLLHYCQTSDMLYNKKLQFVEGLAA</sequence>
<name>A0A5J4T3J4_9EUKA</name>
<evidence type="ECO:0000313" key="2">
    <source>
        <dbReference type="Proteomes" id="UP000324800"/>
    </source>
</evidence>
<accession>A0A5J4T3J4</accession>
<gene>
    <name evidence="1" type="ORF">EZS28_051457</name>
</gene>
<protein>
    <submittedName>
        <fullName evidence="1">Uncharacterized protein</fullName>
    </submittedName>
</protein>
<comment type="caution">
    <text evidence="1">The sequence shown here is derived from an EMBL/GenBank/DDBJ whole genome shotgun (WGS) entry which is preliminary data.</text>
</comment>
<dbReference type="EMBL" id="SNRW01038911">
    <property type="protein sequence ID" value="KAA6353016.1"/>
    <property type="molecule type" value="Genomic_DNA"/>
</dbReference>
<organism evidence="1 2">
    <name type="scientific">Streblomastix strix</name>
    <dbReference type="NCBI Taxonomy" id="222440"/>
    <lineage>
        <taxon>Eukaryota</taxon>
        <taxon>Metamonada</taxon>
        <taxon>Preaxostyla</taxon>
        <taxon>Oxymonadida</taxon>
        <taxon>Streblomastigidae</taxon>
        <taxon>Streblomastix</taxon>
    </lineage>
</organism>
<proteinExistence type="predicted"/>
<feature type="non-terminal residue" evidence="1">
    <location>
        <position position="245"/>
    </location>
</feature>
<dbReference type="Proteomes" id="UP000324800">
    <property type="component" value="Unassembled WGS sequence"/>
</dbReference>
<evidence type="ECO:0000313" key="1">
    <source>
        <dbReference type="EMBL" id="KAA6353016.1"/>
    </source>
</evidence>